<organism evidence="2 3">
    <name type="scientific">Cajanus cajan</name>
    <name type="common">Pigeon pea</name>
    <name type="synonym">Cajanus indicus</name>
    <dbReference type="NCBI Taxonomy" id="3821"/>
    <lineage>
        <taxon>Eukaryota</taxon>
        <taxon>Viridiplantae</taxon>
        <taxon>Streptophyta</taxon>
        <taxon>Embryophyta</taxon>
        <taxon>Tracheophyta</taxon>
        <taxon>Spermatophyta</taxon>
        <taxon>Magnoliopsida</taxon>
        <taxon>eudicotyledons</taxon>
        <taxon>Gunneridae</taxon>
        <taxon>Pentapetalae</taxon>
        <taxon>rosids</taxon>
        <taxon>fabids</taxon>
        <taxon>Fabales</taxon>
        <taxon>Fabaceae</taxon>
        <taxon>Papilionoideae</taxon>
        <taxon>50 kb inversion clade</taxon>
        <taxon>NPAAA clade</taxon>
        <taxon>indigoferoid/millettioid clade</taxon>
        <taxon>Phaseoleae</taxon>
        <taxon>Cajanus</taxon>
    </lineage>
</organism>
<dbReference type="STRING" id="3821.A0A151R1N4"/>
<dbReference type="PANTHER" id="PTHR46782">
    <property type="entry name" value="OS01G0757700 PROTEIN"/>
    <property type="match status" value="1"/>
</dbReference>
<protein>
    <recommendedName>
        <fullName evidence="4">Pentatricopeptide repeat-containing protein At4g18975, chloroplastic</fullName>
    </recommendedName>
</protein>
<dbReference type="Gene3D" id="1.25.40.10">
    <property type="entry name" value="Tetratricopeptide repeat domain"/>
    <property type="match status" value="1"/>
</dbReference>
<dbReference type="PANTHER" id="PTHR46782:SF2">
    <property type="entry name" value="OS07G0545900 PROTEIN"/>
    <property type="match status" value="1"/>
</dbReference>
<name>A0A151R1N4_CAJCA</name>
<reference evidence="2" key="1">
    <citation type="journal article" date="2012" name="Nat. Biotechnol.">
        <title>Draft genome sequence of pigeonpea (Cajanus cajan), an orphan legume crop of resource-poor farmers.</title>
        <authorList>
            <person name="Varshney R.K."/>
            <person name="Chen W."/>
            <person name="Li Y."/>
            <person name="Bharti A.K."/>
            <person name="Saxena R.K."/>
            <person name="Schlueter J.A."/>
            <person name="Donoghue M.T."/>
            <person name="Azam S."/>
            <person name="Fan G."/>
            <person name="Whaley A.M."/>
            <person name="Farmer A.D."/>
            <person name="Sheridan J."/>
            <person name="Iwata A."/>
            <person name="Tuteja R."/>
            <person name="Penmetsa R.V."/>
            <person name="Wu W."/>
            <person name="Upadhyaya H.D."/>
            <person name="Yang S.P."/>
            <person name="Shah T."/>
            <person name="Saxena K.B."/>
            <person name="Michael T."/>
            <person name="McCombie W.R."/>
            <person name="Yang B."/>
            <person name="Zhang G."/>
            <person name="Yang H."/>
            <person name="Wang J."/>
            <person name="Spillane C."/>
            <person name="Cook D.R."/>
            <person name="May G.D."/>
            <person name="Xu X."/>
            <person name="Jackson S.A."/>
        </authorList>
    </citation>
    <scope>NUCLEOTIDE SEQUENCE [LARGE SCALE GENOMIC DNA]</scope>
</reference>
<keyword evidence="3" id="KW-1185">Reference proteome</keyword>
<proteinExistence type="predicted"/>
<evidence type="ECO:0000313" key="3">
    <source>
        <dbReference type="Proteomes" id="UP000075243"/>
    </source>
</evidence>
<dbReference type="Proteomes" id="UP000075243">
    <property type="component" value="Unassembled WGS sequence"/>
</dbReference>
<dbReference type="OMA" id="ILMYDIH"/>
<dbReference type="AlphaFoldDB" id="A0A151R1N4"/>
<dbReference type="EMBL" id="KQ484226">
    <property type="protein sequence ID" value="KYP36365.1"/>
    <property type="molecule type" value="Genomic_DNA"/>
</dbReference>
<feature type="region of interest" description="Disordered" evidence="1">
    <location>
        <begin position="63"/>
        <end position="84"/>
    </location>
</feature>
<sequence>MMPMTCESSIVFLSQICQAKMNTTRALPSGNELSTNTITISPKTSCMRCMIFRSEYSPKAVSPVEKKKGKKTTGKKEHHLWKSRDSAQSGQKALTLVRNVCKLPNEKEAVYGALDKWTAWEIEFPLIAVAKALKILRKRRQWVRVIQVAKWMLSKGQGATMGTYDTLLLAFDMDQRVDEAESLWNMIIHAHMRSVSKRLFSRMISLYDHHNMPDKIVEVFADMEELRVKPDEDTVRRVARAFRELGEEKKRKLVIKRYGLKWKYIHFNGERVRVRTQAWEVNESTKNG</sequence>
<evidence type="ECO:0008006" key="4">
    <source>
        <dbReference type="Google" id="ProtNLM"/>
    </source>
</evidence>
<evidence type="ECO:0000256" key="1">
    <source>
        <dbReference type="SAM" id="MobiDB-lite"/>
    </source>
</evidence>
<dbReference type="InterPro" id="IPR011990">
    <property type="entry name" value="TPR-like_helical_dom_sf"/>
</dbReference>
<evidence type="ECO:0000313" key="2">
    <source>
        <dbReference type="EMBL" id="KYP36365.1"/>
    </source>
</evidence>
<gene>
    <name evidence="2" type="ORF">KK1_042511</name>
</gene>
<feature type="compositionally biased region" description="Basic residues" evidence="1">
    <location>
        <begin position="67"/>
        <end position="79"/>
    </location>
</feature>
<dbReference type="Gramene" id="C.cajan_39407.t">
    <property type="protein sequence ID" value="C.cajan_39407.t"/>
    <property type="gene ID" value="C.cajan_39407"/>
</dbReference>
<dbReference type="OrthoDB" id="2014168at2759"/>
<dbReference type="InterPro" id="IPR044646">
    <property type="entry name" value="EMB1417-like"/>
</dbReference>
<accession>A0A151R1N4</accession>